<dbReference type="InterPro" id="IPR029055">
    <property type="entry name" value="Ntn_hydrolases_N"/>
</dbReference>
<comment type="similarity">
    <text evidence="1">Belongs to the peptidase C59 family.</text>
</comment>
<keyword evidence="2 4" id="KW-0378">Hydrolase</keyword>
<dbReference type="InterPro" id="IPR052193">
    <property type="entry name" value="Peptidase_C59"/>
</dbReference>
<dbReference type="GO" id="GO:0016787">
    <property type="term" value="F:hydrolase activity"/>
    <property type="evidence" value="ECO:0007669"/>
    <property type="project" value="UniProtKB-KW"/>
</dbReference>
<dbReference type="Pfam" id="PF02275">
    <property type="entry name" value="CBAH"/>
    <property type="match status" value="1"/>
</dbReference>
<reference evidence="4 5" key="1">
    <citation type="submission" date="2024-02" db="EMBL/GenBank/DDBJ databases">
        <title>The Genome Sequence of Enterococcus sp. DIV0159.</title>
        <authorList>
            <person name="Earl A."/>
            <person name="Manson A."/>
            <person name="Gilmore M."/>
            <person name="Sanders J."/>
            <person name="Shea T."/>
            <person name="Howe W."/>
            <person name="Livny J."/>
            <person name="Cuomo C."/>
            <person name="Neafsey D."/>
            <person name="Birren B."/>
        </authorList>
    </citation>
    <scope>NUCLEOTIDE SEQUENCE [LARGE SCALE GENOMIC DNA]</scope>
    <source>
        <strain evidence="4 5">665A</strain>
    </source>
</reference>
<evidence type="ECO:0000313" key="4">
    <source>
        <dbReference type="EMBL" id="MEO1770197.1"/>
    </source>
</evidence>
<dbReference type="Gene3D" id="3.60.60.10">
    <property type="entry name" value="Penicillin V Acylase, Chain A"/>
    <property type="match status" value="1"/>
</dbReference>
<gene>
    <name evidence="4" type="ORF">JZO67_002148</name>
</gene>
<dbReference type="PANTHER" id="PTHR35527">
    <property type="entry name" value="CHOLOYLGLYCINE HYDROLASE"/>
    <property type="match status" value="1"/>
</dbReference>
<dbReference type="InterPro" id="IPR029132">
    <property type="entry name" value="CBAH/NAAA_C"/>
</dbReference>
<evidence type="ECO:0000313" key="5">
    <source>
        <dbReference type="Proteomes" id="UP000664357"/>
    </source>
</evidence>
<dbReference type="Proteomes" id="UP000664357">
    <property type="component" value="Unassembled WGS sequence"/>
</dbReference>
<evidence type="ECO:0000256" key="2">
    <source>
        <dbReference type="ARBA" id="ARBA00022801"/>
    </source>
</evidence>
<protein>
    <submittedName>
        <fullName evidence="4">Choloylglycine hydrolase</fullName>
    </submittedName>
</protein>
<dbReference type="CDD" id="cd00542">
    <property type="entry name" value="Ntn_PVA"/>
    <property type="match status" value="1"/>
</dbReference>
<comment type="caution">
    <text evidence="4">The sequence shown here is derived from an EMBL/GenBank/DDBJ whole genome shotgun (WGS) entry which is preliminary data.</text>
</comment>
<proteinExistence type="inferred from homology"/>
<evidence type="ECO:0000256" key="1">
    <source>
        <dbReference type="ARBA" id="ARBA00006625"/>
    </source>
</evidence>
<keyword evidence="5" id="KW-1185">Reference proteome</keyword>
<sequence length="326" mass="36653">MCTSIFITTKDDKHVLSRTMDFSYPLNIGPMYFPRKHSWLSDSDQAQRVNTLGFLGTGRETGGTYLVSDGVNERGISIAELYLPGEAVYQSSAKPGKINLCPQEFIMWVLGTIESLEELEELLPFVNLVGKTIPELGVVVPLHWILTDTKGRSVVIEPTGAELSFKENPVNVLTNTPQLEWHIENLRNYLNVQPEQLPKVKFGDYEANPFSQATGTSGLPGGYTPPERFVRAAFFKEHIEEAENEEEAVRNSLHILGTVKIPKGIVIETTGSPDYSQFISILCNESRTIYYQDYSSNSITKVSMTDELLKQEDIKEFKVSKTLEYK</sequence>
<accession>A0ABV0ES90</accession>
<dbReference type="RefSeq" id="WP_207703606.1">
    <property type="nucleotide sequence ID" value="NZ_JAFREL020000001.1"/>
</dbReference>
<dbReference type="EMBL" id="JAFREL020000001">
    <property type="protein sequence ID" value="MEO1770197.1"/>
    <property type="molecule type" value="Genomic_DNA"/>
</dbReference>
<dbReference type="PANTHER" id="PTHR35527:SF2">
    <property type="entry name" value="HYDROLASE"/>
    <property type="match status" value="1"/>
</dbReference>
<feature type="domain" description="Choloylglycine hydrolase/NAAA C-terminal" evidence="3">
    <location>
        <begin position="2"/>
        <end position="315"/>
    </location>
</feature>
<evidence type="ECO:0000259" key="3">
    <source>
        <dbReference type="Pfam" id="PF02275"/>
    </source>
</evidence>
<dbReference type="SUPFAM" id="SSF56235">
    <property type="entry name" value="N-terminal nucleophile aminohydrolases (Ntn hydrolases)"/>
    <property type="match status" value="1"/>
</dbReference>
<name>A0ABV0ES90_9ENTE</name>
<organism evidence="4 5">
    <name type="scientific">Candidatus Enterococcus ferrettii</name>
    <dbReference type="NCBI Taxonomy" id="2815324"/>
    <lineage>
        <taxon>Bacteria</taxon>
        <taxon>Bacillati</taxon>
        <taxon>Bacillota</taxon>
        <taxon>Bacilli</taxon>
        <taxon>Lactobacillales</taxon>
        <taxon>Enterococcaceae</taxon>
        <taxon>Enterococcus</taxon>
    </lineage>
</organism>